<feature type="region of interest" description="Disordered" evidence="1">
    <location>
        <begin position="44"/>
        <end position="169"/>
    </location>
</feature>
<reference evidence="2" key="1">
    <citation type="submission" date="2018-02" db="EMBL/GenBank/DDBJ databases">
        <authorList>
            <person name="Cohen D.B."/>
            <person name="Kent A.D."/>
        </authorList>
    </citation>
    <scope>NUCLEOTIDE SEQUENCE</scope>
</reference>
<proteinExistence type="predicted"/>
<name>A0A2N9G218_FAGSY</name>
<feature type="compositionally biased region" description="Basic residues" evidence="1">
    <location>
        <begin position="157"/>
        <end position="169"/>
    </location>
</feature>
<protein>
    <submittedName>
        <fullName evidence="2">Uncharacterized protein</fullName>
    </submittedName>
</protein>
<evidence type="ECO:0000256" key="1">
    <source>
        <dbReference type="SAM" id="MobiDB-lite"/>
    </source>
</evidence>
<accession>A0A2N9G218</accession>
<gene>
    <name evidence="2" type="ORF">FSB_LOCUS21093</name>
</gene>
<feature type="compositionally biased region" description="Basic and acidic residues" evidence="1">
    <location>
        <begin position="120"/>
        <end position="132"/>
    </location>
</feature>
<organism evidence="2">
    <name type="scientific">Fagus sylvatica</name>
    <name type="common">Beechnut</name>
    <dbReference type="NCBI Taxonomy" id="28930"/>
    <lineage>
        <taxon>Eukaryota</taxon>
        <taxon>Viridiplantae</taxon>
        <taxon>Streptophyta</taxon>
        <taxon>Embryophyta</taxon>
        <taxon>Tracheophyta</taxon>
        <taxon>Spermatophyta</taxon>
        <taxon>Magnoliopsida</taxon>
        <taxon>eudicotyledons</taxon>
        <taxon>Gunneridae</taxon>
        <taxon>Pentapetalae</taxon>
        <taxon>rosids</taxon>
        <taxon>fabids</taxon>
        <taxon>Fagales</taxon>
        <taxon>Fagaceae</taxon>
        <taxon>Fagus</taxon>
    </lineage>
</organism>
<sequence>MGSPAHRLTLSFSLLHSQLSPSLSSSRSCSGAASLSAFAWGRTRRHGVKPTSTSSSVAHHRCQQNQISKTRPGTAPPPQAEIGGAKTQAETEIVEHSHPRLRSAQTQAQVETHATAPPGRDPRRAPPGRDPRCCPSTARLDRPTDPPVGFDENKSTEKRKKKGRKRKKS</sequence>
<feature type="compositionally biased region" description="Polar residues" evidence="1">
    <location>
        <begin position="103"/>
        <end position="112"/>
    </location>
</feature>
<dbReference type="EMBL" id="OIVN01001371">
    <property type="protein sequence ID" value="SPC93211.1"/>
    <property type="molecule type" value="Genomic_DNA"/>
</dbReference>
<dbReference type="AlphaFoldDB" id="A0A2N9G218"/>
<evidence type="ECO:0000313" key="2">
    <source>
        <dbReference type="EMBL" id="SPC93211.1"/>
    </source>
</evidence>
<feature type="compositionally biased region" description="Polar residues" evidence="1">
    <location>
        <begin position="50"/>
        <end position="71"/>
    </location>
</feature>